<feature type="compositionally biased region" description="Polar residues" evidence="8">
    <location>
        <begin position="597"/>
        <end position="612"/>
    </location>
</feature>
<evidence type="ECO:0000313" key="12">
    <source>
        <dbReference type="Proteomes" id="UP000749646"/>
    </source>
</evidence>
<evidence type="ECO:0000256" key="2">
    <source>
        <dbReference type="ARBA" id="ARBA00022603"/>
    </source>
</evidence>
<feature type="chain" id="PRO_5040166423" description="site-specific DNA-methyltransferase (adenine-specific)" evidence="9">
    <location>
        <begin position="22"/>
        <end position="1319"/>
    </location>
</feature>
<dbReference type="InterPro" id="IPR011639">
    <property type="entry name" value="MethylTrfase_TaqI-like_dom"/>
</dbReference>
<dbReference type="EC" id="2.1.1.72" evidence="1"/>
<dbReference type="Proteomes" id="UP000749646">
    <property type="component" value="Unassembled WGS sequence"/>
</dbReference>
<keyword evidence="3" id="KW-0808">Transferase</keyword>
<evidence type="ECO:0000256" key="8">
    <source>
        <dbReference type="SAM" id="MobiDB-lite"/>
    </source>
</evidence>
<evidence type="ECO:0000259" key="10">
    <source>
        <dbReference type="Pfam" id="PF07669"/>
    </source>
</evidence>
<dbReference type="PRINTS" id="PR00507">
    <property type="entry name" value="N12N6MTFRASE"/>
</dbReference>
<feature type="region of interest" description="Disordered" evidence="8">
    <location>
        <begin position="1125"/>
        <end position="1144"/>
    </location>
</feature>
<dbReference type="PANTHER" id="PTHR33841:SF6">
    <property type="entry name" value="TYPE II METHYLTRANSFERASE M.HINDII"/>
    <property type="match status" value="1"/>
</dbReference>
<organism evidence="11 12">
    <name type="scientific">Modicella reniformis</name>
    <dbReference type="NCBI Taxonomy" id="1440133"/>
    <lineage>
        <taxon>Eukaryota</taxon>
        <taxon>Fungi</taxon>
        <taxon>Fungi incertae sedis</taxon>
        <taxon>Mucoromycota</taxon>
        <taxon>Mortierellomycotina</taxon>
        <taxon>Mortierellomycetes</taxon>
        <taxon>Mortierellales</taxon>
        <taxon>Mortierellaceae</taxon>
        <taxon>Modicella</taxon>
    </lineage>
</organism>
<feature type="region of interest" description="Disordered" evidence="8">
    <location>
        <begin position="1037"/>
        <end position="1081"/>
    </location>
</feature>
<reference evidence="11" key="1">
    <citation type="journal article" date="2020" name="Fungal Divers.">
        <title>Resolving the Mortierellaceae phylogeny through synthesis of multi-gene phylogenetics and phylogenomics.</title>
        <authorList>
            <person name="Vandepol N."/>
            <person name="Liber J."/>
            <person name="Desiro A."/>
            <person name="Na H."/>
            <person name="Kennedy M."/>
            <person name="Barry K."/>
            <person name="Grigoriev I.V."/>
            <person name="Miller A.N."/>
            <person name="O'Donnell K."/>
            <person name="Stajich J.E."/>
            <person name="Bonito G."/>
        </authorList>
    </citation>
    <scope>NUCLEOTIDE SEQUENCE</scope>
    <source>
        <strain evidence="11">MES-2147</strain>
    </source>
</reference>
<evidence type="ECO:0000256" key="3">
    <source>
        <dbReference type="ARBA" id="ARBA00022679"/>
    </source>
</evidence>
<evidence type="ECO:0000256" key="5">
    <source>
        <dbReference type="ARBA" id="ARBA00022747"/>
    </source>
</evidence>
<evidence type="ECO:0000256" key="7">
    <source>
        <dbReference type="ARBA" id="ARBA00047942"/>
    </source>
</evidence>
<dbReference type="InterPro" id="IPR050953">
    <property type="entry name" value="N4_N6_ade-DNA_methylase"/>
</dbReference>
<dbReference type="EMBL" id="JAAAHW010006347">
    <property type="protein sequence ID" value="KAF9962867.1"/>
    <property type="molecule type" value="Genomic_DNA"/>
</dbReference>
<dbReference type="GO" id="GO:0009007">
    <property type="term" value="F:site-specific DNA-methyltransferase (adenine-specific) activity"/>
    <property type="evidence" value="ECO:0007669"/>
    <property type="project" value="UniProtKB-EC"/>
</dbReference>
<feature type="region of interest" description="Disordered" evidence="8">
    <location>
        <begin position="597"/>
        <end position="650"/>
    </location>
</feature>
<keyword evidence="9" id="KW-0732">Signal</keyword>
<evidence type="ECO:0000256" key="4">
    <source>
        <dbReference type="ARBA" id="ARBA00022691"/>
    </source>
</evidence>
<keyword evidence="5" id="KW-0680">Restriction system</keyword>
<feature type="compositionally biased region" description="Polar residues" evidence="8">
    <location>
        <begin position="1064"/>
        <end position="1077"/>
    </location>
</feature>
<evidence type="ECO:0000256" key="6">
    <source>
        <dbReference type="ARBA" id="ARBA00023125"/>
    </source>
</evidence>
<dbReference type="PROSITE" id="PS00092">
    <property type="entry name" value="N6_MTASE"/>
    <property type="match status" value="1"/>
</dbReference>
<keyword evidence="4" id="KW-0949">S-adenosyl-L-methionine</keyword>
<evidence type="ECO:0000313" key="11">
    <source>
        <dbReference type="EMBL" id="KAF9962867.1"/>
    </source>
</evidence>
<dbReference type="Pfam" id="PF07669">
    <property type="entry name" value="Eco57I"/>
    <property type="match status" value="1"/>
</dbReference>
<feature type="compositionally biased region" description="Polar residues" evidence="8">
    <location>
        <begin position="641"/>
        <end position="650"/>
    </location>
</feature>
<proteinExistence type="predicted"/>
<dbReference type="GO" id="GO:0003677">
    <property type="term" value="F:DNA binding"/>
    <property type="evidence" value="ECO:0007669"/>
    <property type="project" value="UniProtKB-KW"/>
</dbReference>
<dbReference type="Gene3D" id="3.40.50.150">
    <property type="entry name" value="Vaccinia Virus protein VP39"/>
    <property type="match status" value="1"/>
</dbReference>
<dbReference type="GO" id="GO:0032259">
    <property type="term" value="P:methylation"/>
    <property type="evidence" value="ECO:0007669"/>
    <property type="project" value="UniProtKB-KW"/>
</dbReference>
<keyword evidence="6" id="KW-0238">DNA-binding</keyword>
<dbReference type="PANTHER" id="PTHR33841">
    <property type="entry name" value="DNA METHYLTRANSFERASE YEEA-RELATED"/>
    <property type="match status" value="1"/>
</dbReference>
<protein>
    <recommendedName>
        <fullName evidence="1">site-specific DNA-methyltransferase (adenine-specific)</fullName>
        <ecNumber evidence="1">2.1.1.72</ecNumber>
    </recommendedName>
</protein>
<dbReference type="InterPro" id="IPR029063">
    <property type="entry name" value="SAM-dependent_MTases_sf"/>
</dbReference>
<feature type="domain" description="Type II methyltransferase M.TaqI-like" evidence="10">
    <location>
        <begin position="468"/>
        <end position="538"/>
    </location>
</feature>
<evidence type="ECO:0000256" key="9">
    <source>
        <dbReference type="SAM" id="SignalP"/>
    </source>
</evidence>
<feature type="signal peptide" evidence="9">
    <location>
        <begin position="1"/>
        <end position="21"/>
    </location>
</feature>
<accession>A0A9P6J550</accession>
<evidence type="ECO:0000256" key="1">
    <source>
        <dbReference type="ARBA" id="ARBA00011900"/>
    </source>
</evidence>
<name>A0A9P6J550_9FUNG</name>
<dbReference type="OrthoDB" id="2441416at2759"/>
<sequence length="1319" mass="148513">MESSGQSQLLALMTAFVSVVCWVMHSLLDTSPTGGKLDTSKSQSHNEERLYTIDKGTDMNHDDLRDDSLCRRLLQEFLNLFDDQDNVLKPISDALAESDDPNSQGHGVDSMKHNGLFAWHYHLFASDPEGPLVKIGQAIPIHQHRVDLDVILSELYTTHFLSKTAKKHQKDHGQFYTPPAVVEFMWERSVMNCGNLLDRFVKSFEFKQDQRVDAGKGMESSHPKLGINTYNQSIPLIPTALDPCLGVSTFLSSYIRLLIREAQDHNQIWTSEKATRSLLHQICEHVWGIELDGFVFWMARCGILAALMPLVQRVQELSRCNLPSGIEDANSSHQSRETTKLPRLHLFRSDTLQLTAPVGNSPEIMWERECILQLRKPSRLQFDFVVTNPPYMIRKTGTFSTPDPDVYDWTILDSSFASVASPAASKVSKSGQKRRSSDPEIMGEKGAVDFESGVTSTSTSLQTKRSSVNTRSGAKKMKQAYGYFIWFAVQRVKPYTGVTCMITASQWLTLEFAANLRRGLFENCLMDEFFQFESLKVFSRVQTDSLIFKIRTLDPSRLDPFTRERALKEHRTTFLRHMNHRKQLIDILKDYKDFSVTTSSEPGNNDIKASSRSRQELSAAIEPPIPTTSSSADVGIGVGGSTSTQLDASGTSGGTVTNAWTYSFAPMMPITECAFHLLSRAQYLGGICSKRNNPSSTSEPLSWHRGPNTNPVYGLVVRMEYARDKFGEAMTQRWFKPALYWNGKYLPEGFSAAGAVGTASKKVLHKEGVFWLDRDPSRLSKKEGSPAESYRVPTSDPRRLYALCMVDKNSIKVLKQQVVDKEIEKAEELLKYLVDVRKHFQPGLASKGEENSSEKRKTVDDEGVACCSTSNCGLDVQKKIVHPINYGYFSKTQPRQRFFLDSDSMAVTNQCIYLTLNTDAQQSPPLIYFLTLLNSSTLQFFILHRCGYDQQGRMRLFRDFMASIPFQDRDVKNNPERTNQGLLDWIRRGGDAPDKVLENMKDQVQWMLGLTHGTPSASQSSSMSLNARLPTQLRAPLENTDIDNSTGSYIDTGADTDDNVEYSIPSTTQGDSESRGSWITDDKRDDLQVTGYTSVNDPRIAREFQQDQQEVIYRRGSVTGLASDNLLTESSPLPPNSTMTGITTTDSKISNERDRIVQVIQQAIMMIELIQWAVDQYGYMLYEIRPKYQKLLESELKLVYGSVIESLVVPISPRAFVSAPRNEDQKQPWSEDPSLRLGIELYRWDGSDEDGNEAEDGDVAKDVEHFGNVMDDHTNDPLTPAEQRRAQIPSYAPSVLKNAQAAIQNLQELLERYPGTPSQ</sequence>
<keyword evidence="12" id="KW-1185">Reference proteome</keyword>
<dbReference type="InterPro" id="IPR002052">
    <property type="entry name" value="DNA_methylase_N6_adenine_CS"/>
</dbReference>
<dbReference type="SUPFAM" id="SSF53335">
    <property type="entry name" value="S-adenosyl-L-methionine-dependent methyltransferases"/>
    <property type="match status" value="1"/>
</dbReference>
<gene>
    <name evidence="11" type="ORF">BGZ65_007470</name>
</gene>
<comment type="catalytic activity">
    <reaction evidence="7">
        <text>a 2'-deoxyadenosine in DNA + S-adenosyl-L-methionine = an N(6)-methyl-2'-deoxyadenosine in DNA + S-adenosyl-L-homocysteine + H(+)</text>
        <dbReference type="Rhea" id="RHEA:15197"/>
        <dbReference type="Rhea" id="RHEA-COMP:12418"/>
        <dbReference type="Rhea" id="RHEA-COMP:12419"/>
        <dbReference type="ChEBI" id="CHEBI:15378"/>
        <dbReference type="ChEBI" id="CHEBI:57856"/>
        <dbReference type="ChEBI" id="CHEBI:59789"/>
        <dbReference type="ChEBI" id="CHEBI:90615"/>
        <dbReference type="ChEBI" id="CHEBI:90616"/>
        <dbReference type="EC" id="2.1.1.72"/>
    </reaction>
</comment>
<comment type="caution">
    <text evidence="11">The sequence shown here is derived from an EMBL/GenBank/DDBJ whole genome shotgun (WGS) entry which is preliminary data.</text>
</comment>
<dbReference type="GO" id="GO:0009307">
    <property type="term" value="P:DNA restriction-modification system"/>
    <property type="evidence" value="ECO:0007669"/>
    <property type="project" value="UniProtKB-KW"/>
</dbReference>
<keyword evidence="2" id="KW-0489">Methyltransferase</keyword>